<feature type="compositionally biased region" description="Acidic residues" evidence="1">
    <location>
        <begin position="1017"/>
        <end position="1037"/>
    </location>
</feature>
<feature type="compositionally biased region" description="Basic residues" evidence="1">
    <location>
        <begin position="976"/>
        <end position="986"/>
    </location>
</feature>
<feature type="compositionally biased region" description="Acidic residues" evidence="1">
    <location>
        <begin position="124"/>
        <end position="134"/>
    </location>
</feature>
<feature type="region of interest" description="Disordered" evidence="1">
    <location>
        <begin position="690"/>
        <end position="736"/>
    </location>
</feature>
<feature type="compositionally biased region" description="Polar residues" evidence="1">
    <location>
        <begin position="433"/>
        <end position="442"/>
    </location>
</feature>
<sequence length="1683" mass="187863">MVCVIMTVQTVSCERSLSKYEEVVDSPAPVTTRSRSTRSESISPTSLKDVEAAKPRIRRGSISDKISQLEKIEEVEHSVSDSKRRYKGRHSSVPEMSQLDIIRETETEKKEISQTTQTISENAEANENEITEELTDSKKESKVKLSPVVRIEKSRVIADLTTKSDKTPETAAIDEIKKEDDSSNDDIKKSQLRLTKEPAIILDSDKEKTVAFIEQETKTKATTEEEKDFKKNSLTEKPMVIEKKSDLSSVSQNPDETKTNVSITDSADTASKLAVEDKIILENIDKLLNTDKSTNKNAVKDSDTKTNSKESTEIRDENVDDTENLIEIDVVGDESPHETDIVSSKGFENTHKNSIEHNTSDSPEIESKTVLADENNALKENLKDKSLSSLLPNQMNVSVGSDDSFRINLSLHDTETGSSQEDLFPSNKEIVTEESTLNTSGNSDKENTKSAEQLKESTPKSKTSNEKKVPLTNVSFNEINENSKSAKGSPHDSFCEPMEVDDPPLTYREITPGNKRQSLNNNREKSLTPTKKTRKSTDNIPAEEPQQSFSQNVTTIKVNEKDESIENISKKDVKSDEEDTIRNENNKHTSESPPESKGTYTKIANAVGDSAIRTEDPVEDVECPQSSTKCCEPVPEPGEEDCASPVFSLSNTDISEGEENNLSIKEVVEDNLENKKSPLSEIATEFELGAKNKDISKEFDSKGDHKRSDNVASCENKVLQSEHESSDNSISPKSLKTELQSNCSTISKENASQIEIPEDLTNKDLICIGKESPAATPVDEGNVSISEKNSGKSISQENSIQELGRDQEIDEPVASTSTAKNNVPLTNSPSSKKIKIVSDVVVNEKELQSICITNKKDMSDEKDSNIQSCKNQKIIADAKRNEKVDVASNLEIDSSLSIENRESDSKEISGLPSDGISSETSKLTTNVDADVSPSRMMKILKPMNIQVHAVTETKVISSPNKSSTQNNIGELDTKNKSFKKKNSKTSKSKEKDDEDDLEEKVEKLIEDALKEVSLNSSEEEEIEEDDKSEADDDEEERLENVNEYIDDMAEEVEDEEETPSEDSNEIVCDGESINSSDTYTEGDDDSDDNDSDGNDSFIDDGEEQELLSGEEDFLQNLSPKKEKAKVVSPPKLSKKHKRIITPSESEDENQDSITEIFPNNDQGHIVAAEVIEDNIEENVSDGETANLENETAIVKEDKITNVAAETRANIPVDLIPSKNDIIYVDNDSDSVTSVKEESTNQKDLNNSFDKKSKRKSSITIQENIKLEDVQDGELTERISKVVDWFYSGIKGKKCDTGNISFNVSLDYDDQSSVEENVTTEANDSVTSKYKKNYGDIEIQLPKRPVLEKDDNDDVFVATLSKTEETQSPKKLKKQKRESLQKQSDDEEIPTLIEVNNELSTFRETSKQSPQTAIKLPKTRTSGTKRLSGESIQHLSPKRSKLGSEFIVESLVFDADGKKKSKKVEGYIVKEMQENLEMSNKKIKKKEKTEADTFQPTVHKMVKKVKSKKNSSDNENATGFSDDIFVNKNKSAKKKRNLDDEFNVEIDYINSHKKKKYALATKETDRIPCSSGILKLHVSTDTNVSKREVETSNVDKAKKLKRNLSQKLLPTRNTDLNDSWESEVFDESLHPSVSNKKISNAAISKKKKTEGPFSSKDFKNRMLYDSSRIKRVDTKILLRQRRNV</sequence>
<name>A0AAW1N0Q8_POPJA</name>
<comment type="caution">
    <text evidence="2">The sequence shown here is derived from an EMBL/GenBank/DDBJ whole genome shotgun (WGS) entry which is preliminary data.</text>
</comment>
<evidence type="ECO:0000256" key="1">
    <source>
        <dbReference type="SAM" id="MobiDB-lite"/>
    </source>
</evidence>
<feature type="compositionally biased region" description="Polar residues" evidence="1">
    <location>
        <begin position="783"/>
        <end position="801"/>
    </location>
</feature>
<feature type="compositionally biased region" description="Basic and acidic residues" evidence="1">
    <location>
        <begin position="348"/>
        <end position="359"/>
    </location>
</feature>
<feature type="region of interest" description="Disordered" evidence="1">
    <location>
        <begin position="415"/>
        <end position="658"/>
    </location>
</feature>
<feature type="region of interest" description="Disordered" evidence="1">
    <location>
        <begin position="898"/>
        <end position="929"/>
    </location>
</feature>
<feature type="compositionally biased region" description="Polar residues" evidence="1">
    <location>
        <begin position="956"/>
        <end position="968"/>
    </location>
</feature>
<proteinExistence type="predicted"/>
<feature type="compositionally biased region" description="Polar residues" evidence="1">
    <location>
        <begin position="1151"/>
        <end position="1161"/>
    </location>
</feature>
<gene>
    <name evidence="2" type="ORF">QE152_g4485</name>
</gene>
<feature type="region of interest" description="Disordered" evidence="1">
    <location>
        <begin position="1365"/>
        <end position="1388"/>
    </location>
</feature>
<feature type="compositionally biased region" description="Low complexity" evidence="1">
    <location>
        <begin position="26"/>
        <end position="46"/>
    </location>
</feature>
<feature type="compositionally biased region" description="Basic and acidic residues" evidence="1">
    <location>
        <begin position="298"/>
        <end position="317"/>
    </location>
</feature>
<feature type="compositionally biased region" description="Acidic residues" evidence="1">
    <location>
        <begin position="1080"/>
        <end position="1113"/>
    </location>
</feature>
<feature type="region of interest" description="Disordered" evidence="1">
    <location>
        <begin position="217"/>
        <end position="268"/>
    </location>
</feature>
<feature type="compositionally biased region" description="Polar residues" evidence="1">
    <location>
        <begin position="247"/>
        <end position="268"/>
    </location>
</feature>
<reference evidence="2 3" key="1">
    <citation type="journal article" date="2024" name="BMC Genomics">
        <title>De novo assembly and annotation of Popillia japonica's genome with initial clues to its potential as an invasive pest.</title>
        <authorList>
            <person name="Cucini C."/>
            <person name="Boschi S."/>
            <person name="Funari R."/>
            <person name="Cardaioli E."/>
            <person name="Iannotti N."/>
            <person name="Marturano G."/>
            <person name="Paoli F."/>
            <person name="Bruttini M."/>
            <person name="Carapelli A."/>
            <person name="Frati F."/>
            <person name="Nardi F."/>
        </authorList>
    </citation>
    <scope>NUCLEOTIDE SEQUENCE [LARGE SCALE GENOMIC DNA]</scope>
    <source>
        <strain evidence="2">DMR45628</strain>
    </source>
</reference>
<feature type="compositionally biased region" description="Basic and acidic residues" evidence="1">
    <location>
        <begin position="67"/>
        <end position="83"/>
    </location>
</feature>
<feature type="compositionally biased region" description="Acidic residues" evidence="1">
    <location>
        <begin position="1044"/>
        <end position="1064"/>
    </location>
</feature>
<protein>
    <submittedName>
        <fullName evidence="2">Uncharacterized protein</fullName>
    </submittedName>
</protein>
<feature type="region of interest" description="Disordered" evidence="1">
    <location>
        <begin position="1403"/>
        <end position="1435"/>
    </location>
</feature>
<feature type="compositionally biased region" description="Acidic residues" evidence="1">
    <location>
        <begin position="318"/>
        <end position="332"/>
    </location>
</feature>
<feature type="region of interest" description="Disordered" evidence="1">
    <location>
        <begin position="161"/>
        <end position="191"/>
    </location>
</feature>
<feature type="region of interest" description="Disordered" evidence="1">
    <location>
        <begin position="956"/>
        <end position="1161"/>
    </location>
</feature>
<feature type="compositionally biased region" description="Polar residues" evidence="1">
    <location>
        <begin position="727"/>
        <end position="736"/>
    </location>
</feature>
<feature type="compositionally biased region" description="Polar residues" evidence="1">
    <location>
        <begin position="1418"/>
        <end position="1433"/>
    </location>
</feature>
<feature type="region of interest" description="Disordered" evidence="1">
    <location>
        <begin position="776"/>
        <end position="807"/>
    </location>
</feature>
<feature type="compositionally biased region" description="Basic and acidic residues" evidence="1">
    <location>
        <begin position="1000"/>
        <end position="1010"/>
    </location>
</feature>
<feature type="region of interest" description="Disordered" evidence="1">
    <location>
        <begin position="123"/>
        <end position="144"/>
    </location>
</feature>
<feature type="compositionally biased region" description="Basic and acidic residues" evidence="1">
    <location>
        <begin position="443"/>
        <end position="469"/>
    </location>
</feature>
<accession>A0AAW1N0Q8</accession>
<feature type="compositionally biased region" description="Polar residues" evidence="1">
    <location>
        <begin position="915"/>
        <end position="927"/>
    </location>
</feature>
<feature type="region of interest" description="Disordered" evidence="1">
    <location>
        <begin position="286"/>
        <end position="372"/>
    </location>
</feature>
<feature type="compositionally biased region" description="Basic and acidic residues" evidence="1">
    <location>
        <begin position="217"/>
        <end position="246"/>
    </location>
</feature>
<dbReference type="EMBL" id="JASPKY010000023">
    <property type="protein sequence ID" value="KAK9752100.1"/>
    <property type="molecule type" value="Genomic_DNA"/>
</dbReference>
<keyword evidence="3" id="KW-1185">Reference proteome</keyword>
<evidence type="ECO:0000313" key="3">
    <source>
        <dbReference type="Proteomes" id="UP001458880"/>
    </source>
</evidence>
<organism evidence="2 3">
    <name type="scientific">Popillia japonica</name>
    <name type="common">Japanese beetle</name>
    <dbReference type="NCBI Taxonomy" id="7064"/>
    <lineage>
        <taxon>Eukaryota</taxon>
        <taxon>Metazoa</taxon>
        <taxon>Ecdysozoa</taxon>
        <taxon>Arthropoda</taxon>
        <taxon>Hexapoda</taxon>
        <taxon>Insecta</taxon>
        <taxon>Pterygota</taxon>
        <taxon>Neoptera</taxon>
        <taxon>Endopterygota</taxon>
        <taxon>Coleoptera</taxon>
        <taxon>Polyphaga</taxon>
        <taxon>Scarabaeiformia</taxon>
        <taxon>Scarabaeidae</taxon>
        <taxon>Rutelinae</taxon>
        <taxon>Popillia</taxon>
    </lineage>
</organism>
<feature type="region of interest" description="Disordered" evidence="1">
    <location>
        <begin position="24"/>
        <end position="97"/>
    </location>
</feature>
<dbReference type="Proteomes" id="UP001458880">
    <property type="component" value="Unassembled WGS sequence"/>
</dbReference>
<feature type="compositionally biased region" description="Polar residues" evidence="1">
    <location>
        <begin position="472"/>
        <end position="486"/>
    </location>
</feature>
<evidence type="ECO:0000313" key="2">
    <source>
        <dbReference type="EMBL" id="KAK9752100.1"/>
    </source>
</evidence>
<feature type="compositionally biased region" description="Basic and acidic residues" evidence="1">
    <location>
        <begin position="690"/>
        <end position="709"/>
    </location>
</feature>
<feature type="compositionally biased region" description="Basic and acidic residues" evidence="1">
    <location>
        <begin position="161"/>
        <end position="189"/>
    </location>
</feature>
<feature type="compositionally biased region" description="Polar residues" evidence="1">
    <location>
        <begin position="545"/>
        <end position="557"/>
    </location>
</feature>
<feature type="compositionally biased region" description="Basic and acidic residues" evidence="1">
    <location>
        <begin position="558"/>
        <end position="590"/>
    </location>
</feature>